<dbReference type="EC" id="2.7.7.65" evidence="2"/>
<dbReference type="InterPro" id="IPR043128">
    <property type="entry name" value="Rev_trsase/Diguanyl_cyclase"/>
</dbReference>
<dbReference type="PANTHER" id="PTHR45138:SF9">
    <property type="entry name" value="DIGUANYLATE CYCLASE DGCM-RELATED"/>
    <property type="match status" value="1"/>
</dbReference>
<dbReference type="SMART" id="SM00448">
    <property type="entry name" value="REC"/>
    <property type="match status" value="2"/>
</dbReference>
<dbReference type="InterPro" id="IPR008207">
    <property type="entry name" value="Sig_transdc_His_kin_Hpt_dom"/>
</dbReference>
<evidence type="ECO:0000256" key="3">
    <source>
        <dbReference type="ARBA" id="ARBA00023012"/>
    </source>
</evidence>
<dbReference type="InterPro" id="IPR000160">
    <property type="entry name" value="GGDEF_dom"/>
</dbReference>
<comment type="catalytic activity">
    <reaction evidence="4">
        <text>2 GTP = 3',3'-c-di-GMP + 2 diphosphate</text>
        <dbReference type="Rhea" id="RHEA:24898"/>
        <dbReference type="ChEBI" id="CHEBI:33019"/>
        <dbReference type="ChEBI" id="CHEBI:37565"/>
        <dbReference type="ChEBI" id="CHEBI:58805"/>
        <dbReference type="EC" id="2.7.7.65"/>
    </reaction>
</comment>
<feature type="modified residue" description="Phosphohistidine" evidence="5">
    <location>
        <position position="56"/>
    </location>
</feature>
<dbReference type="Gene3D" id="3.30.70.270">
    <property type="match status" value="1"/>
</dbReference>
<keyword evidence="11" id="KW-1185">Reference proteome</keyword>
<evidence type="ECO:0000256" key="5">
    <source>
        <dbReference type="PROSITE-ProRule" id="PRU00110"/>
    </source>
</evidence>
<dbReference type="Pfam" id="PF00072">
    <property type="entry name" value="Response_reg"/>
    <property type="match status" value="2"/>
</dbReference>
<evidence type="ECO:0000313" key="11">
    <source>
        <dbReference type="Proteomes" id="UP000305881"/>
    </source>
</evidence>
<dbReference type="SMART" id="SM00267">
    <property type="entry name" value="GGDEF"/>
    <property type="match status" value="1"/>
</dbReference>
<accession>A0A4P9ULX7</accession>
<evidence type="ECO:0000313" key="10">
    <source>
        <dbReference type="EMBL" id="QCW82137.1"/>
    </source>
</evidence>
<dbReference type="OrthoDB" id="9812260at2"/>
<dbReference type="PROSITE" id="PS50887">
    <property type="entry name" value="GGDEF"/>
    <property type="match status" value="1"/>
</dbReference>
<dbReference type="GO" id="GO:0005886">
    <property type="term" value="C:plasma membrane"/>
    <property type="evidence" value="ECO:0007669"/>
    <property type="project" value="TreeGrafter"/>
</dbReference>
<dbReference type="PANTHER" id="PTHR45138">
    <property type="entry name" value="REGULATORY COMPONENTS OF SENSORY TRANSDUCTION SYSTEM"/>
    <property type="match status" value="1"/>
</dbReference>
<dbReference type="EMBL" id="CP035467">
    <property type="protein sequence ID" value="QCW82137.1"/>
    <property type="molecule type" value="Genomic_DNA"/>
</dbReference>
<dbReference type="GO" id="GO:0000160">
    <property type="term" value="P:phosphorelay signal transduction system"/>
    <property type="evidence" value="ECO:0007669"/>
    <property type="project" value="UniProtKB-KW"/>
</dbReference>
<dbReference type="Proteomes" id="UP000305881">
    <property type="component" value="Chromosome"/>
</dbReference>
<dbReference type="GO" id="GO:0052621">
    <property type="term" value="F:diguanylate cyclase activity"/>
    <property type="evidence" value="ECO:0007669"/>
    <property type="project" value="UniProtKB-EC"/>
</dbReference>
<dbReference type="GO" id="GO:1902201">
    <property type="term" value="P:negative regulation of bacterial-type flagellum-dependent cell motility"/>
    <property type="evidence" value="ECO:0007669"/>
    <property type="project" value="TreeGrafter"/>
</dbReference>
<dbReference type="SUPFAM" id="SSF52172">
    <property type="entry name" value="CheY-like"/>
    <property type="match status" value="2"/>
</dbReference>
<dbReference type="InterPro" id="IPR036641">
    <property type="entry name" value="HPT_dom_sf"/>
</dbReference>
<comment type="cofactor">
    <cofactor evidence="1">
        <name>Mg(2+)</name>
        <dbReference type="ChEBI" id="CHEBI:18420"/>
    </cofactor>
</comment>
<feature type="modified residue" description="4-aspartylphosphate" evidence="6">
    <location>
        <position position="310"/>
    </location>
</feature>
<dbReference type="SUPFAM" id="SSF47226">
    <property type="entry name" value="Histidine-containing phosphotransfer domain, HPT domain"/>
    <property type="match status" value="1"/>
</dbReference>
<name>A0A4P9ULX7_METBY</name>
<dbReference type="Pfam" id="PF00990">
    <property type="entry name" value="GGDEF"/>
    <property type="match status" value="1"/>
</dbReference>
<dbReference type="KEGG" id="mbur:EQU24_07685"/>
<proteinExistence type="predicted"/>
<dbReference type="CDD" id="cd00156">
    <property type="entry name" value="REC"/>
    <property type="match status" value="2"/>
</dbReference>
<dbReference type="RefSeq" id="WP_017840046.1">
    <property type="nucleotide sequence ID" value="NZ_CP035467.1"/>
</dbReference>
<dbReference type="InterPro" id="IPR001789">
    <property type="entry name" value="Sig_transdc_resp-reg_receiver"/>
</dbReference>
<dbReference type="Gene3D" id="1.20.120.160">
    <property type="entry name" value="HPT domain"/>
    <property type="match status" value="1"/>
</dbReference>
<evidence type="ECO:0000259" key="8">
    <source>
        <dbReference type="PROSITE" id="PS50887"/>
    </source>
</evidence>
<comment type="caution">
    <text evidence="6">Lacks conserved residue(s) required for the propagation of feature annotation.</text>
</comment>
<reference evidence="11" key="1">
    <citation type="journal article" date="2019" name="J. Bacteriol.">
        <title>A Mutagenic Screen Identifies a TonB-Dependent Receptor Required for the Lanthanide Metal Switch in the Type I Methanotroph 'Methylotuvimicrobium buryatense' 5GB1C.</title>
        <authorList>
            <person name="Groom J.D."/>
            <person name="Ford S.M."/>
            <person name="Pesesky M.W."/>
            <person name="Lidstrom M.E."/>
        </authorList>
    </citation>
    <scope>NUCLEOTIDE SEQUENCE [LARGE SCALE GENOMIC DNA]</scope>
    <source>
        <strain evidence="11">5GB1C</strain>
    </source>
</reference>
<feature type="domain" description="Response regulatory" evidence="7">
    <location>
        <begin position="135"/>
        <end position="252"/>
    </location>
</feature>
<dbReference type="InterPro" id="IPR050469">
    <property type="entry name" value="Diguanylate_Cyclase"/>
</dbReference>
<dbReference type="CDD" id="cd01949">
    <property type="entry name" value="GGDEF"/>
    <property type="match status" value="1"/>
</dbReference>
<dbReference type="InterPro" id="IPR011006">
    <property type="entry name" value="CheY-like_superfamily"/>
</dbReference>
<protein>
    <recommendedName>
        <fullName evidence="2">diguanylate cyclase</fullName>
        <ecNumber evidence="2">2.7.7.65</ecNumber>
    </recommendedName>
</protein>
<evidence type="ECO:0000259" key="9">
    <source>
        <dbReference type="PROSITE" id="PS50894"/>
    </source>
</evidence>
<dbReference type="SUPFAM" id="SSF55073">
    <property type="entry name" value="Nucleotide cyclase"/>
    <property type="match status" value="1"/>
</dbReference>
<dbReference type="PROSITE" id="PS50894">
    <property type="entry name" value="HPT"/>
    <property type="match status" value="1"/>
</dbReference>
<organism evidence="10 11">
    <name type="scientific">Methylotuvimicrobium buryatense</name>
    <name type="common">Methylomicrobium buryatense</name>
    <dbReference type="NCBI Taxonomy" id="95641"/>
    <lineage>
        <taxon>Bacteria</taxon>
        <taxon>Pseudomonadati</taxon>
        <taxon>Pseudomonadota</taxon>
        <taxon>Gammaproteobacteria</taxon>
        <taxon>Methylococcales</taxon>
        <taxon>Methylococcaceae</taxon>
        <taxon>Methylotuvimicrobium</taxon>
    </lineage>
</organism>
<dbReference type="AlphaFoldDB" id="A0A4P9ULX7"/>
<evidence type="ECO:0000256" key="2">
    <source>
        <dbReference type="ARBA" id="ARBA00012528"/>
    </source>
</evidence>
<dbReference type="Pfam" id="PF01627">
    <property type="entry name" value="Hpt"/>
    <property type="match status" value="1"/>
</dbReference>
<evidence type="ECO:0000256" key="6">
    <source>
        <dbReference type="PROSITE-ProRule" id="PRU00169"/>
    </source>
</evidence>
<dbReference type="STRING" id="675511.GCA_000341735_01488"/>
<dbReference type="GO" id="GO:0004672">
    <property type="term" value="F:protein kinase activity"/>
    <property type="evidence" value="ECO:0007669"/>
    <property type="project" value="UniProtKB-ARBA"/>
</dbReference>
<dbReference type="Gene3D" id="3.40.50.2300">
    <property type="match status" value="2"/>
</dbReference>
<evidence type="ECO:0000259" key="7">
    <source>
        <dbReference type="PROSITE" id="PS50110"/>
    </source>
</evidence>
<keyword evidence="3" id="KW-0902">Two-component regulatory system</keyword>
<feature type="domain" description="Response regulatory" evidence="7">
    <location>
        <begin position="261"/>
        <end position="377"/>
    </location>
</feature>
<dbReference type="InterPro" id="IPR029787">
    <property type="entry name" value="Nucleotide_cyclase"/>
</dbReference>
<feature type="domain" description="HPt" evidence="9">
    <location>
        <begin position="9"/>
        <end position="118"/>
    </location>
</feature>
<dbReference type="GO" id="GO:0043709">
    <property type="term" value="P:cell adhesion involved in single-species biofilm formation"/>
    <property type="evidence" value="ECO:0007669"/>
    <property type="project" value="TreeGrafter"/>
</dbReference>
<dbReference type="CDD" id="cd00088">
    <property type="entry name" value="HPT"/>
    <property type="match status" value="1"/>
</dbReference>
<keyword evidence="6" id="KW-0597">Phosphoprotein</keyword>
<dbReference type="PROSITE" id="PS50110">
    <property type="entry name" value="RESPONSE_REGULATORY"/>
    <property type="match status" value="2"/>
</dbReference>
<dbReference type="NCBIfam" id="TIGR00254">
    <property type="entry name" value="GGDEF"/>
    <property type="match status" value="1"/>
</dbReference>
<evidence type="ECO:0000256" key="1">
    <source>
        <dbReference type="ARBA" id="ARBA00001946"/>
    </source>
</evidence>
<evidence type="ECO:0000256" key="4">
    <source>
        <dbReference type="ARBA" id="ARBA00034247"/>
    </source>
</evidence>
<sequence length="553" mass="61944">MPRSKQCDAQEQLSRLRAQFLKRLPVELNSLKAIAENLTKPGIDVAALNELHHRLHKLSGSCGTFGVPALGKAARILEIRLQAWLEDRSGEIDDKIRQSIIKGIGALKDVIQPTENQSDASLAMASDMPIDKTVRVWLIEDDAAFEQELVRQLESFNFEVHLFKSIRDAETASQFERPDLLIMNVLLHRPSEQDSILLQDRITLKSLDCPLLFVSSTDDFNSRVRAARLGAEGYFVKPVDITILINRMMHILEKRRAPPQRVLIIDDDNDLAAHYQLVLAIAGMQAEVLQQPEAVITKIANFRPEIILLDLHMPNFTGLDLAGVIRQYDEWSGLPIVFLSSESDLDIQILAMGQGADDFLMKPISDAQLIGATRARIERARRLTSLITKDSLTGLLKHASIKEAADLETAQAQRNGKPVSIAMLDIDNFKLVNDTYGHTVGDNVIASLAMLLRQRLRHSDIIGRYGGEEFAAVLAECDQDDAYRLLDDIRHQFANIHFQARNQRFNCTVSIGLADSAHFPRLIGTELLAIADNALYQAKREGRNRTCIARTME</sequence>
<feature type="domain" description="GGDEF" evidence="8">
    <location>
        <begin position="417"/>
        <end position="551"/>
    </location>
</feature>
<dbReference type="FunFam" id="3.30.70.270:FF:000001">
    <property type="entry name" value="Diguanylate cyclase domain protein"/>
    <property type="match status" value="1"/>
</dbReference>
<gene>
    <name evidence="10" type="ORF">EQU24_07685</name>
</gene>